<dbReference type="Proteomes" id="UP000224567">
    <property type="component" value="Unassembled WGS sequence"/>
</dbReference>
<reference evidence="4 5" key="1">
    <citation type="journal article" date="2017" name="Genome Biol.">
        <title>New reference genome sequences of hot pepper reveal the massive evolution of plant disease-resistance genes by retroduplication.</title>
        <authorList>
            <person name="Kim S."/>
            <person name="Park J."/>
            <person name="Yeom S.I."/>
            <person name="Kim Y.M."/>
            <person name="Seo E."/>
            <person name="Kim K.T."/>
            <person name="Kim M.S."/>
            <person name="Lee J.M."/>
            <person name="Cheong K."/>
            <person name="Shin H.S."/>
            <person name="Kim S.B."/>
            <person name="Han K."/>
            <person name="Lee J."/>
            <person name="Park M."/>
            <person name="Lee H.A."/>
            <person name="Lee H.Y."/>
            <person name="Lee Y."/>
            <person name="Oh S."/>
            <person name="Lee J.H."/>
            <person name="Choi E."/>
            <person name="Choi E."/>
            <person name="Lee S.E."/>
            <person name="Jeon J."/>
            <person name="Kim H."/>
            <person name="Choi G."/>
            <person name="Song H."/>
            <person name="Lee J."/>
            <person name="Lee S.C."/>
            <person name="Kwon J.K."/>
            <person name="Lee H.Y."/>
            <person name="Koo N."/>
            <person name="Hong Y."/>
            <person name="Kim R.W."/>
            <person name="Kang W.H."/>
            <person name="Huh J.H."/>
            <person name="Kang B.C."/>
            <person name="Yang T.J."/>
            <person name="Lee Y.H."/>
            <person name="Bennetzen J.L."/>
            <person name="Choi D."/>
        </authorList>
    </citation>
    <scope>NUCLEOTIDE SEQUENCE [LARGE SCALE GENOMIC DNA]</scope>
    <source>
        <strain evidence="5">cv. PBC81</strain>
    </source>
</reference>
<dbReference type="GO" id="GO:0008270">
    <property type="term" value="F:zinc ion binding"/>
    <property type="evidence" value="ECO:0007669"/>
    <property type="project" value="UniProtKB-KW"/>
</dbReference>
<evidence type="ECO:0000256" key="2">
    <source>
        <dbReference type="SAM" id="MobiDB-lite"/>
    </source>
</evidence>
<dbReference type="PROSITE" id="PS52043">
    <property type="entry name" value="UBR4_E3"/>
    <property type="match status" value="1"/>
</dbReference>
<dbReference type="EMBL" id="MLFT02000006">
    <property type="protein sequence ID" value="PHT45296.1"/>
    <property type="molecule type" value="Genomic_DNA"/>
</dbReference>
<organism evidence="4 5">
    <name type="scientific">Capsicum baccatum</name>
    <name type="common">Peruvian pepper</name>
    <dbReference type="NCBI Taxonomy" id="33114"/>
    <lineage>
        <taxon>Eukaryota</taxon>
        <taxon>Viridiplantae</taxon>
        <taxon>Streptophyta</taxon>
        <taxon>Embryophyta</taxon>
        <taxon>Tracheophyta</taxon>
        <taxon>Spermatophyta</taxon>
        <taxon>Magnoliopsida</taxon>
        <taxon>eudicotyledons</taxon>
        <taxon>Gunneridae</taxon>
        <taxon>Pentapetalae</taxon>
        <taxon>asterids</taxon>
        <taxon>lamiids</taxon>
        <taxon>Solanales</taxon>
        <taxon>Solanaceae</taxon>
        <taxon>Solanoideae</taxon>
        <taxon>Capsiceae</taxon>
        <taxon>Capsicum</taxon>
    </lineage>
</organism>
<reference evidence="5" key="2">
    <citation type="journal article" date="2017" name="J. Anim. Genet.">
        <title>Multiple reference genome sequences of hot pepper reveal the massive evolution of plant disease resistance genes by retroduplication.</title>
        <authorList>
            <person name="Kim S."/>
            <person name="Park J."/>
            <person name="Yeom S.-I."/>
            <person name="Kim Y.-M."/>
            <person name="Seo E."/>
            <person name="Kim K.-T."/>
            <person name="Kim M.-S."/>
            <person name="Lee J.M."/>
            <person name="Cheong K."/>
            <person name="Shin H.-S."/>
            <person name="Kim S.-B."/>
            <person name="Han K."/>
            <person name="Lee J."/>
            <person name="Park M."/>
            <person name="Lee H.-A."/>
            <person name="Lee H.-Y."/>
            <person name="Lee Y."/>
            <person name="Oh S."/>
            <person name="Lee J.H."/>
            <person name="Choi E."/>
            <person name="Choi E."/>
            <person name="Lee S.E."/>
            <person name="Jeon J."/>
            <person name="Kim H."/>
            <person name="Choi G."/>
            <person name="Song H."/>
            <person name="Lee J."/>
            <person name="Lee S.-C."/>
            <person name="Kwon J.-K."/>
            <person name="Lee H.-Y."/>
            <person name="Koo N."/>
            <person name="Hong Y."/>
            <person name="Kim R.W."/>
            <person name="Kang W.-H."/>
            <person name="Huh J.H."/>
            <person name="Kang B.-C."/>
            <person name="Yang T.-J."/>
            <person name="Lee Y.-H."/>
            <person name="Bennetzen J.L."/>
            <person name="Choi D."/>
        </authorList>
    </citation>
    <scope>NUCLEOTIDE SEQUENCE [LARGE SCALE GENOMIC DNA]</scope>
    <source>
        <strain evidence="5">cv. PBC81</strain>
    </source>
</reference>
<keyword evidence="1" id="KW-0863">Zinc-finger</keyword>
<evidence type="ECO:0000313" key="4">
    <source>
        <dbReference type="EMBL" id="PHT45296.1"/>
    </source>
</evidence>
<feature type="region of interest" description="UBR4 E3 catalytic module" evidence="1">
    <location>
        <begin position="201"/>
        <end position="293"/>
    </location>
</feature>
<dbReference type="OrthoDB" id="999727at2759"/>
<proteinExistence type="inferred from homology"/>
<protein>
    <recommendedName>
        <fullName evidence="3">E3 ubiquitin ligase UBR4 C-terminal domain-containing protein</fullName>
    </recommendedName>
</protein>
<dbReference type="InterPro" id="IPR025704">
    <property type="entry name" value="E3_Ub_ligase_UBR4_C"/>
</dbReference>
<dbReference type="AlphaFoldDB" id="A0A2G2WJ71"/>
<keyword evidence="1" id="KW-0862">Zinc</keyword>
<sequence>MAPFEELYGRKCRSPTRWYEVGDVKPLCTNLVKEAQEKVSSRPRASENCTKRKSPGLEELCKVGTSGSQETPLVISAVDFGFKDTNLPLLTDVALRDVRIAPGPRLFTLDRIQRDPELRKRCLREIFYWVIEFNKNVGFKNESSYPALVQKLYEDNMKDVTTAQQAAKQKCTLENFVRESEIPQEKFLWREVGFKSTVEWTSGLKLLSMLRSLLMGHLATQKCIDEGIILPLLHALEGVLCENEISVGSLEGQVGREKEGYGVKLGTGDTRSPGSSGKGGSLGRGGIKTPCGS</sequence>
<feature type="region of interest" description="Disordered" evidence="2">
    <location>
        <begin position="261"/>
        <end position="293"/>
    </location>
</feature>
<evidence type="ECO:0000256" key="1">
    <source>
        <dbReference type="PROSITE-ProRule" id="PRU01388"/>
    </source>
</evidence>
<dbReference type="Pfam" id="PF13764">
    <property type="entry name" value="E3_UbLigase_R4"/>
    <property type="match status" value="1"/>
</dbReference>
<comment type="caution">
    <text evidence="4">The sequence shown here is derived from an EMBL/GenBank/DDBJ whole genome shotgun (WGS) entry which is preliminary data.</text>
</comment>
<feature type="domain" description="E3 ubiquitin ligase UBR4 C-terminal" evidence="3">
    <location>
        <begin position="197"/>
        <end position="245"/>
    </location>
</feature>
<dbReference type="STRING" id="33114.A0A2G2WJ71"/>
<keyword evidence="5" id="KW-1185">Reference proteome</keyword>
<gene>
    <name evidence="4" type="ORF">CQW23_14454</name>
</gene>
<comment type="similarity">
    <text evidence="1">Belongs to the UBR4 family.</text>
</comment>
<accession>A0A2G2WJ71</accession>
<evidence type="ECO:0000313" key="5">
    <source>
        <dbReference type="Proteomes" id="UP000224567"/>
    </source>
</evidence>
<feature type="compositionally biased region" description="Gly residues" evidence="2">
    <location>
        <begin position="276"/>
        <end position="286"/>
    </location>
</feature>
<evidence type="ECO:0000259" key="3">
    <source>
        <dbReference type="Pfam" id="PF13764"/>
    </source>
</evidence>
<keyword evidence="1" id="KW-0479">Metal-binding</keyword>
<name>A0A2G2WJ71_CAPBA</name>